<dbReference type="PANTHER" id="PTHR23531">
    <property type="entry name" value="QUINOLENE RESISTANCE PROTEIN NORA"/>
    <property type="match status" value="1"/>
</dbReference>
<reference key="2">
    <citation type="submission" date="2011-03" db="EMBL/GenBank/DDBJ databases">
        <title>Complete genome sequence of the thermoacidophilic crenarchaeon Thermoproteus uzoniensis 768-20.</title>
        <authorList>
            <person name="Mardanov A.V."/>
            <person name="Gumerov V.M."/>
            <person name="Beletsky A.V."/>
            <person name="Prokofeva M.I."/>
            <person name="Bonch-Osmolovskaya E.A."/>
            <person name="Ravin N.V."/>
            <person name="Skryabin K.G."/>
        </authorList>
    </citation>
    <scope>NUCLEOTIDE SEQUENCE</scope>
    <source>
        <strain>768-20</strain>
    </source>
</reference>
<name>F2L5C4_THEU7</name>
<dbReference type="Pfam" id="PF07690">
    <property type="entry name" value="MFS_1"/>
    <property type="match status" value="1"/>
</dbReference>
<dbReference type="GeneID" id="10361602"/>
<feature type="transmembrane region" description="Helical" evidence="1">
    <location>
        <begin position="132"/>
        <end position="150"/>
    </location>
</feature>
<keyword evidence="1" id="KW-0472">Membrane</keyword>
<keyword evidence="3" id="KW-1185">Reference proteome</keyword>
<dbReference type="GO" id="GO:0022857">
    <property type="term" value="F:transmembrane transporter activity"/>
    <property type="evidence" value="ECO:0007669"/>
    <property type="project" value="InterPro"/>
</dbReference>
<dbReference type="AlphaFoldDB" id="F2L5C4"/>
<dbReference type="InterPro" id="IPR011701">
    <property type="entry name" value="MFS"/>
</dbReference>
<feature type="transmembrane region" description="Helical" evidence="1">
    <location>
        <begin position="291"/>
        <end position="314"/>
    </location>
</feature>
<dbReference type="RefSeq" id="WP_013680884.1">
    <property type="nucleotide sequence ID" value="NC_015315.1"/>
</dbReference>
<dbReference type="SUPFAM" id="SSF103473">
    <property type="entry name" value="MFS general substrate transporter"/>
    <property type="match status" value="1"/>
</dbReference>
<feature type="transmembrane region" description="Helical" evidence="1">
    <location>
        <begin position="99"/>
        <end position="120"/>
    </location>
</feature>
<keyword evidence="1" id="KW-1133">Transmembrane helix</keyword>
<feature type="transmembrane region" description="Helical" evidence="1">
    <location>
        <begin position="76"/>
        <end position="93"/>
    </location>
</feature>
<feature type="transmembrane region" description="Helical" evidence="1">
    <location>
        <begin position="351"/>
        <end position="376"/>
    </location>
</feature>
<dbReference type="eggNOG" id="arCOG03660">
    <property type="taxonomic scope" value="Archaea"/>
</dbReference>
<feature type="transmembrane region" description="Helical" evidence="1">
    <location>
        <begin position="46"/>
        <end position="69"/>
    </location>
</feature>
<organism evidence="2 3">
    <name type="scientific">Thermoproteus uzoniensis (strain 768-20)</name>
    <dbReference type="NCBI Taxonomy" id="999630"/>
    <lineage>
        <taxon>Archaea</taxon>
        <taxon>Thermoproteota</taxon>
        <taxon>Thermoprotei</taxon>
        <taxon>Thermoproteales</taxon>
        <taxon>Thermoproteaceae</taxon>
        <taxon>Thermoproteus</taxon>
    </lineage>
</organism>
<dbReference type="InterPro" id="IPR052714">
    <property type="entry name" value="MFS_Exporter"/>
</dbReference>
<evidence type="ECO:0000313" key="2">
    <source>
        <dbReference type="EMBL" id="AEA13549.1"/>
    </source>
</evidence>
<dbReference type="PANTHER" id="PTHR23531:SF1">
    <property type="entry name" value="QUINOLENE RESISTANCE PROTEIN NORA"/>
    <property type="match status" value="1"/>
</dbReference>
<feature type="transmembrane region" description="Helical" evidence="1">
    <location>
        <begin position="238"/>
        <end position="256"/>
    </location>
</feature>
<dbReference type="KEGG" id="tuz:TUZN_2092"/>
<evidence type="ECO:0000313" key="3">
    <source>
        <dbReference type="Proteomes" id="UP000008138"/>
    </source>
</evidence>
<protein>
    <submittedName>
        <fullName evidence="2">Major facilitator superfamily MFS_1</fullName>
    </submittedName>
</protein>
<evidence type="ECO:0000256" key="1">
    <source>
        <dbReference type="SAM" id="Phobius"/>
    </source>
</evidence>
<proteinExistence type="predicted"/>
<feature type="transmembrane region" description="Helical" evidence="1">
    <location>
        <begin position="326"/>
        <end position="345"/>
    </location>
</feature>
<feature type="transmembrane region" description="Helical" evidence="1">
    <location>
        <begin position="162"/>
        <end position="182"/>
    </location>
</feature>
<dbReference type="InterPro" id="IPR036259">
    <property type="entry name" value="MFS_trans_sf"/>
</dbReference>
<keyword evidence="1" id="KW-0812">Transmembrane</keyword>
<feature type="transmembrane region" description="Helical" evidence="1">
    <location>
        <begin position="203"/>
        <end position="226"/>
    </location>
</feature>
<dbReference type="STRING" id="999630.TUZN_2092"/>
<dbReference type="HOGENOM" id="CLU_726883_0_0_2"/>
<accession>F2L5C4</accession>
<sequence length="386" mass="41167">MRLERDVVSLVVLIALLTIATRSVNYMVQSTVPPLARELGLTPSLIGALAAVGAVGQLIGSSVINVALGPSPRKKAVVAAAFAIPLVLAIFWLSGVAELWIASFLSGLSFGVVMPNLINLASVRPEYAERLLAAYSLSLSTSLVIGPAYETAILTRYSYRDVFLFFLPLAILLAALSPRIPIVGARSADLRATYRSALFSKGFISAALAITSYNVPFIAFVTYLPIYASEELGLAKAVAYSLFLPFFAVSMLTRLYMFLRPVRDVNKAFAVSVALTLLGLAVFYASKNYLLLAAAMAILGVPHGSVFTLSTIMIVRTTSLEERNAVNSLFSSYLVILGTAIPPALGASAELWGYGAMWLVLAPAVAAMSAAFFALFGKTKEFRGLT</sequence>
<dbReference type="EMBL" id="CP002590">
    <property type="protein sequence ID" value="AEA13549.1"/>
    <property type="molecule type" value="Genomic_DNA"/>
</dbReference>
<dbReference type="Proteomes" id="UP000008138">
    <property type="component" value="Chromosome"/>
</dbReference>
<dbReference type="OrthoDB" id="371889at2157"/>
<reference evidence="2 3" key="1">
    <citation type="journal article" date="2011" name="J. Bacteriol.">
        <title>Complete genome sequence of the thermoacidophilic crenarchaeon Thermoproteus uzoniensis 768-20.</title>
        <authorList>
            <person name="Mardanov A.V."/>
            <person name="Gumerov V.M."/>
            <person name="Beletsky A.V."/>
            <person name="Prokofeva M.I."/>
            <person name="Bonch-Osmolovskaya E.A."/>
            <person name="Ravin N.V."/>
            <person name="Skryabin K.G."/>
        </authorList>
    </citation>
    <scope>NUCLEOTIDE SEQUENCE [LARGE SCALE GENOMIC DNA]</scope>
    <source>
        <strain evidence="2 3">768-20</strain>
    </source>
</reference>
<dbReference type="Gene3D" id="1.20.1250.20">
    <property type="entry name" value="MFS general substrate transporter like domains"/>
    <property type="match status" value="1"/>
</dbReference>
<gene>
    <name evidence="2" type="ordered locus">TUZN_2092</name>
</gene>
<feature type="transmembrane region" description="Helical" evidence="1">
    <location>
        <begin position="268"/>
        <end position="285"/>
    </location>
</feature>